<dbReference type="Proteomes" id="UP001501757">
    <property type="component" value="Unassembled WGS sequence"/>
</dbReference>
<keyword evidence="6" id="KW-0805">Transcription regulation</keyword>
<keyword evidence="11" id="KW-1185">Reference proteome</keyword>
<dbReference type="InterPro" id="IPR015358">
    <property type="entry name" value="Tscrpt_reg_MerR_DNA-bd"/>
</dbReference>
<dbReference type="InterPro" id="IPR000551">
    <property type="entry name" value="MerR-type_HTH_dom"/>
</dbReference>
<proteinExistence type="predicted"/>
<dbReference type="Pfam" id="PF00376">
    <property type="entry name" value="MerR"/>
    <property type="match status" value="1"/>
</dbReference>
<name>A0ABN0XNM4_9ALTE</name>
<dbReference type="PANTHER" id="PTHR30204:SF0">
    <property type="entry name" value="REDOX-SENSITIVE TRANSCRIPTIONAL ACTIVATOR SOXR"/>
    <property type="match status" value="1"/>
</dbReference>
<dbReference type="SUPFAM" id="SSF46955">
    <property type="entry name" value="Putative DNA-binding domain"/>
    <property type="match status" value="1"/>
</dbReference>
<dbReference type="RefSeq" id="WP_343846906.1">
    <property type="nucleotide sequence ID" value="NZ_BAAAEI010000023.1"/>
</dbReference>
<reference evidence="10 11" key="1">
    <citation type="journal article" date="2019" name="Int. J. Syst. Evol. Microbiol.">
        <title>The Global Catalogue of Microorganisms (GCM) 10K type strain sequencing project: providing services to taxonomists for standard genome sequencing and annotation.</title>
        <authorList>
            <consortium name="The Broad Institute Genomics Platform"/>
            <consortium name="The Broad Institute Genome Sequencing Center for Infectious Disease"/>
            <person name="Wu L."/>
            <person name="Ma J."/>
        </authorList>
    </citation>
    <scope>NUCLEOTIDE SEQUENCE [LARGE SCALE GENOMIC DNA]</scope>
    <source>
        <strain evidence="10 11">JCM 13378</strain>
    </source>
</reference>
<dbReference type="InterPro" id="IPR047057">
    <property type="entry name" value="MerR_fam"/>
</dbReference>
<dbReference type="PRINTS" id="PR00040">
    <property type="entry name" value="HTHMERR"/>
</dbReference>
<dbReference type="CDD" id="cd01110">
    <property type="entry name" value="HTH_SoxR"/>
    <property type="match status" value="1"/>
</dbReference>
<dbReference type="Pfam" id="PF09278">
    <property type="entry name" value="MerR-DNA-bind"/>
    <property type="match status" value="1"/>
</dbReference>
<keyword evidence="7" id="KW-0238">DNA-binding</keyword>
<evidence type="ECO:0000256" key="8">
    <source>
        <dbReference type="ARBA" id="ARBA00023163"/>
    </source>
</evidence>
<keyword evidence="2" id="KW-0001">2Fe-2S</keyword>
<keyword evidence="8" id="KW-0804">Transcription</keyword>
<protein>
    <recommendedName>
        <fullName evidence="1">Redox-sensitive transcriptional activator SoxR</fullName>
    </recommendedName>
</protein>
<dbReference type="InterPro" id="IPR010211">
    <property type="entry name" value="Redox-sen_tscrpt-act_SoxR"/>
</dbReference>
<evidence type="ECO:0000313" key="11">
    <source>
        <dbReference type="Proteomes" id="UP001501757"/>
    </source>
</evidence>
<sequence length="158" mass="17447">MKKNRQGGKACKDVTQPLTVGQVAKRSGVAVSALHFYEQKGLIKSWRNQGNQRRYHRDVLRRIAVIKSAQQVGVPLAEIANALSSLPDNRAPNSGDWARMSQAWLQDLNHRIETLTKLRDNLSSCIGCGCLSLQNCRLRNPGDSLSEQGSGARLIDPD</sequence>
<evidence type="ECO:0000256" key="2">
    <source>
        <dbReference type="ARBA" id="ARBA00022714"/>
    </source>
</evidence>
<dbReference type="SMART" id="SM00422">
    <property type="entry name" value="HTH_MERR"/>
    <property type="match status" value="1"/>
</dbReference>
<evidence type="ECO:0000256" key="6">
    <source>
        <dbReference type="ARBA" id="ARBA00023015"/>
    </source>
</evidence>
<evidence type="ECO:0000313" key="10">
    <source>
        <dbReference type="EMBL" id="GAA0368920.1"/>
    </source>
</evidence>
<comment type="caution">
    <text evidence="10">The sequence shown here is derived from an EMBL/GenBank/DDBJ whole genome shotgun (WGS) entry which is preliminary data.</text>
</comment>
<keyword evidence="3" id="KW-0479">Metal-binding</keyword>
<feature type="domain" description="HTH merR-type" evidence="9">
    <location>
        <begin position="17"/>
        <end position="85"/>
    </location>
</feature>
<evidence type="ECO:0000259" key="9">
    <source>
        <dbReference type="PROSITE" id="PS50937"/>
    </source>
</evidence>
<dbReference type="PROSITE" id="PS50937">
    <property type="entry name" value="HTH_MERR_2"/>
    <property type="match status" value="1"/>
</dbReference>
<organism evidence="10 11">
    <name type="scientific">Bowmanella denitrificans</name>
    <dbReference type="NCBI Taxonomy" id="366582"/>
    <lineage>
        <taxon>Bacteria</taxon>
        <taxon>Pseudomonadati</taxon>
        <taxon>Pseudomonadota</taxon>
        <taxon>Gammaproteobacteria</taxon>
        <taxon>Alteromonadales</taxon>
        <taxon>Alteromonadaceae</taxon>
        <taxon>Bowmanella</taxon>
    </lineage>
</organism>
<evidence type="ECO:0000256" key="7">
    <source>
        <dbReference type="ARBA" id="ARBA00023125"/>
    </source>
</evidence>
<evidence type="ECO:0000256" key="4">
    <source>
        <dbReference type="ARBA" id="ARBA00023004"/>
    </source>
</evidence>
<evidence type="ECO:0000256" key="5">
    <source>
        <dbReference type="ARBA" id="ARBA00023014"/>
    </source>
</evidence>
<keyword evidence="5" id="KW-0411">Iron-sulfur</keyword>
<dbReference type="NCBIfam" id="TIGR01950">
    <property type="entry name" value="SoxR"/>
    <property type="match status" value="1"/>
</dbReference>
<gene>
    <name evidence="10" type="primary">soxR</name>
    <name evidence="10" type="ORF">GCM10009092_36470</name>
</gene>
<accession>A0ABN0XNM4</accession>
<keyword evidence="4" id="KW-0408">Iron</keyword>
<dbReference type="EMBL" id="BAAAEI010000023">
    <property type="protein sequence ID" value="GAA0368920.1"/>
    <property type="molecule type" value="Genomic_DNA"/>
</dbReference>
<dbReference type="PANTHER" id="PTHR30204">
    <property type="entry name" value="REDOX-CYCLING DRUG-SENSING TRANSCRIPTIONAL ACTIVATOR SOXR"/>
    <property type="match status" value="1"/>
</dbReference>
<dbReference type="InterPro" id="IPR009061">
    <property type="entry name" value="DNA-bd_dom_put_sf"/>
</dbReference>
<evidence type="ECO:0000256" key="1">
    <source>
        <dbReference type="ARBA" id="ARBA00014474"/>
    </source>
</evidence>
<evidence type="ECO:0000256" key="3">
    <source>
        <dbReference type="ARBA" id="ARBA00022723"/>
    </source>
</evidence>
<dbReference type="PROSITE" id="PS00552">
    <property type="entry name" value="HTH_MERR_1"/>
    <property type="match status" value="1"/>
</dbReference>
<dbReference type="Gene3D" id="1.10.1660.10">
    <property type="match status" value="1"/>
</dbReference>